<name>A0ABR2EDE4_9ROSI</name>
<gene>
    <name evidence="1" type="ORF">V6N12_041968</name>
</gene>
<evidence type="ECO:0000313" key="1">
    <source>
        <dbReference type="EMBL" id="KAK8558668.1"/>
    </source>
</evidence>
<dbReference type="Proteomes" id="UP001472677">
    <property type="component" value="Unassembled WGS sequence"/>
</dbReference>
<organism evidence="1 2">
    <name type="scientific">Hibiscus sabdariffa</name>
    <name type="common">roselle</name>
    <dbReference type="NCBI Taxonomy" id="183260"/>
    <lineage>
        <taxon>Eukaryota</taxon>
        <taxon>Viridiplantae</taxon>
        <taxon>Streptophyta</taxon>
        <taxon>Embryophyta</taxon>
        <taxon>Tracheophyta</taxon>
        <taxon>Spermatophyta</taxon>
        <taxon>Magnoliopsida</taxon>
        <taxon>eudicotyledons</taxon>
        <taxon>Gunneridae</taxon>
        <taxon>Pentapetalae</taxon>
        <taxon>rosids</taxon>
        <taxon>malvids</taxon>
        <taxon>Malvales</taxon>
        <taxon>Malvaceae</taxon>
        <taxon>Malvoideae</taxon>
        <taxon>Hibiscus</taxon>
    </lineage>
</organism>
<proteinExistence type="predicted"/>
<evidence type="ECO:0000313" key="2">
    <source>
        <dbReference type="Proteomes" id="UP001472677"/>
    </source>
</evidence>
<comment type="caution">
    <text evidence="1">The sequence shown here is derived from an EMBL/GenBank/DDBJ whole genome shotgun (WGS) entry which is preliminary data.</text>
</comment>
<sequence length="158" mass="17552">MTLAVSRDSNNLASELGTMGDSINQKKFNKFKSDILLVSTPNQNSGKAQLWYHQLEQDKTCVPWRSSNTIRIDVEMQQPEDLVQVMNLAGIFETKYQLTLDTGLQSTTWKNLGSNPEIMPNTTTLDATNGKGSIASSIRAPTAVEQICMLSKDLTIQR</sequence>
<dbReference type="EMBL" id="JBBPBM010000015">
    <property type="protein sequence ID" value="KAK8558668.1"/>
    <property type="molecule type" value="Genomic_DNA"/>
</dbReference>
<accession>A0ABR2EDE4</accession>
<reference evidence="1 2" key="1">
    <citation type="journal article" date="2024" name="G3 (Bethesda)">
        <title>Genome assembly of Hibiscus sabdariffa L. provides insights into metabolisms of medicinal natural products.</title>
        <authorList>
            <person name="Kim T."/>
        </authorList>
    </citation>
    <scope>NUCLEOTIDE SEQUENCE [LARGE SCALE GENOMIC DNA]</scope>
    <source>
        <strain evidence="1">TK-2024</strain>
        <tissue evidence="1">Old leaves</tissue>
    </source>
</reference>
<keyword evidence="2" id="KW-1185">Reference proteome</keyword>
<protein>
    <submittedName>
        <fullName evidence="1">Uncharacterized protein</fullName>
    </submittedName>
</protein>